<gene>
    <name evidence="13" type="ORF">LOT_2119</name>
</gene>
<evidence type="ECO:0000256" key="9">
    <source>
        <dbReference type="ARBA" id="ARBA00022827"/>
    </source>
</evidence>
<dbReference type="STRING" id="1423780.FD05_GL000929"/>
<keyword evidence="6 13" id="KW-0808">Transferase</keyword>
<dbReference type="InterPro" id="IPR014729">
    <property type="entry name" value="Rossmann-like_a/b/a_fold"/>
</dbReference>
<proteinExistence type="inferred from homology"/>
<dbReference type="OrthoDB" id="9803667at2"/>
<evidence type="ECO:0000313" key="14">
    <source>
        <dbReference type="Proteomes" id="UP000016361"/>
    </source>
</evidence>
<evidence type="ECO:0000256" key="8">
    <source>
        <dbReference type="ARBA" id="ARBA00022741"/>
    </source>
</evidence>
<name>S4NP53_9LACO</name>
<sequence length="303" mass="33754">MKVIYLNQNAQPNQTIASAKPIVLALGFFDGVHQGHQKVIGTARKIAREKGYPLAVMTFNRHASRVFHHGDVDGFRYLTTLKQKIELVQATQADILYVIDFTKQFAALPPETFVQRYVLGLNAKVVVAGFDYTFGKGGTTTIDALSKMSGGKVKTVTVHKLTSGQQKISSTRIRHLVRDGDIFEANQLLGHPYETTGKLIHAETNGLSIVNPSSRLQQLPKSGRYQCEVRIAGSTAEIPVKVEYPGNGDQSGVIYIDRRRFQNLPHINSLPVKIEWQKNVRPQMIAREQLSLNNQKSVTQATY</sequence>
<dbReference type="InterPro" id="IPR023468">
    <property type="entry name" value="Riboflavin_kinase"/>
</dbReference>
<dbReference type="AlphaFoldDB" id="S4NP53"/>
<dbReference type="EMBL" id="BASH01000009">
    <property type="protein sequence ID" value="GAD17581.1"/>
    <property type="molecule type" value="Genomic_DNA"/>
</dbReference>
<evidence type="ECO:0000256" key="11">
    <source>
        <dbReference type="ARBA" id="ARBA00049494"/>
    </source>
</evidence>
<dbReference type="GO" id="GO:0006747">
    <property type="term" value="P:FAD biosynthetic process"/>
    <property type="evidence" value="ECO:0007669"/>
    <property type="project" value="UniProtKB-UniPathway"/>
</dbReference>
<dbReference type="GO" id="GO:0005524">
    <property type="term" value="F:ATP binding"/>
    <property type="evidence" value="ECO:0007669"/>
    <property type="project" value="UniProtKB-KW"/>
</dbReference>
<dbReference type="RefSeq" id="WP_020282019.1">
    <property type="nucleotide sequence ID" value="NZ_AZED01000013.1"/>
</dbReference>
<evidence type="ECO:0000256" key="10">
    <source>
        <dbReference type="ARBA" id="ARBA00022840"/>
    </source>
</evidence>
<dbReference type="PANTHER" id="PTHR22749:SF6">
    <property type="entry name" value="RIBOFLAVIN KINASE"/>
    <property type="match status" value="1"/>
</dbReference>
<dbReference type="Gene3D" id="3.40.50.620">
    <property type="entry name" value="HUPs"/>
    <property type="match status" value="1"/>
</dbReference>
<keyword evidence="4" id="KW-0285">Flavoprotein</keyword>
<keyword evidence="9" id="KW-0274">FAD</keyword>
<dbReference type="Proteomes" id="UP000016361">
    <property type="component" value="Unassembled WGS sequence"/>
</dbReference>
<keyword evidence="8" id="KW-0547">Nucleotide-binding</keyword>
<evidence type="ECO:0000259" key="12">
    <source>
        <dbReference type="Pfam" id="PF06574"/>
    </source>
</evidence>
<dbReference type="PATRIC" id="fig|1423780.4.peg.930"/>
<comment type="catalytic activity">
    <reaction evidence="11">
        <text>FMN + ATP + H(+) = FAD + diphosphate</text>
        <dbReference type="Rhea" id="RHEA:17237"/>
        <dbReference type="ChEBI" id="CHEBI:15378"/>
        <dbReference type="ChEBI" id="CHEBI:30616"/>
        <dbReference type="ChEBI" id="CHEBI:33019"/>
        <dbReference type="ChEBI" id="CHEBI:57692"/>
        <dbReference type="ChEBI" id="CHEBI:58210"/>
        <dbReference type="EC" id="2.7.7.2"/>
    </reaction>
</comment>
<organism evidence="13 14">
    <name type="scientific">Lentilactobacillus otakiensis DSM 19908 = JCM 15040</name>
    <dbReference type="NCBI Taxonomy" id="1423780"/>
    <lineage>
        <taxon>Bacteria</taxon>
        <taxon>Bacillati</taxon>
        <taxon>Bacillota</taxon>
        <taxon>Bacilli</taxon>
        <taxon>Lactobacillales</taxon>
        <taxon>Lactobacillaceae</taxon>
        <taxon>Lentilactobacillus</taxon>
    </lineage>
</organism>
<keyword evidence="7" id="KW-0548">Nucleotidyltransferase</keyword>
<evidence type="ECO:0000256" key="1">
    <source>
        <dbReference type="ARBA" id="ARBA00004726"/>
    </source>
</evidence>
<feature type="domain" description="FAD synthetase" evidence="12">
    <location>
        <begin position="18"/>
        <end position="172"/>
    </location>
</feature>
<dbReference type="Pfam" id="PF06574">
    <property type="entry name" value="FAD_syn"/>
    <property type="match status" value="1"/>
</dbReference>
<evidence type="ECO:0000256" key="4">
    <source>
        <dbReference type="ARBA" id="ARBA00022630"/>
    </source>
</evidence>
<accession>S4NP53</accession>
<dbReference type="UniPathway" id="UPA00277">
    <property type="reaction ID" value="UER00407"/>
</dbReference>
<protein>
    <recommendedName>
        <fullName evidence="3">FAD synthase</fullName>
        <ecNumber evidence="3">2.7.7.2</ecNumber>
    </recommendedName>
</protein>
<evidence type="ECO:0000256" key="7">
    <source>
        <dbReference type="ARBA" id="ARBA00022695"/>
    </source>
</evidence>
<keyword evidence="10" id="KW-0067">ATP-binding</keyword>
<evidence type="ECO:0000256" key="2">
    <source>
        <dbReference type="ARBA" id="ARBA00010214"/>
    </source>
</evidence>
<dbReference type="FunFam" id="3.40.50.620:FF:000021">
    <property type="entry name" value="Riboflavin biosynthesis protein"/>
    <property type="match status" value="1"/>
</dbReference>
<comment type="similarity">
    <text evidence="2">Belongs to the RibF family.</text>
</comment>
<dbReference type="SUPFAM" id="SSF52374">
    <property type="entry name" value="Nucleotidylyl transferase"/>
    <property type="match status" value="1"/>
</dbReference>
<dbReference type="eggNOG" id="COG0196">
    <property type="taxonomic scope" value="Bacteria"/>
</dbReference>
<dbReference type="GO" id="GO:0003919">
    <property type="term" value="F:FMN adenylyltransferase activity"/>
    <property type="evidence" value="ECO:0007669"/>
    <property type="project" value="UniProtKB-EC"/>
</dbReference>
<dbReference type="GO" id="GO:0009398">
    <property type="term" value="P:FMN biosynthetic process"/>
    <property type="evidence" value="ECO:0007669"/>
    <property type="project" value="TreeGrafter"/>
</dbReference>
<evidence type="ECO:0000256" key="3">
    <source>
        <dbReference type="ARBA" id="ARBA00012393"/>
    </source>
</evidence>
<comment type="caution">
    <text evidence="13">The sequence shown here is derived from an EMBL/GenBank/DDBJ whole genome shotgun (WGS) entry which is preliminary data.</text>
</comment>
<evidence type="ECO:0000256" key="6">
    <source>
        <dbReference type="ARBA" id="ARBA00022679"/>
    </source>
</evidence>
<comment type="pathway">
    <text evidence="1">Cofactor biosynthesis; FAD biosynthesis; FAD from FMN: step 1/1.</text>
</comment>
<dbReference type="GO" id="GO:0009231">
    <property type="term" value="P:riboflavin biosynthetic process"/>
    <property type="evidence" value="ECO:0007669"/>
    <property type="project" value="InterPro"/>
</dbReference>
<evidence type="ECO:0000313" key="13">
    <source>
        <dbReference type="EMBL" id="GAD17581.1"/>
    </source>
</evidence>
<reference evidence="14" key="1">
    <citation type="journal article" date="2013" name="Genome Announc.">
        <title>Draft Genome Sequence of D-Branched-Chain Amino Acid Producer Lactobacillus otakiensis JCM 15040T, Isolated from a Traditional Japanese Pickle.</title>
        <authorList>
            <person name="Doi K."/>
            <person name="Mori K."/>
            <person name="Mutaguchi Y."/>
            <person name="Tashiro K."/>
            <person name="Fujino Y."/>
            <person name="Ohmori T."/>
            <person name="Kuhara S."/>
            <person name="Ohshima T."/>
        </authorList>
    </citation>
    <scope>NUCLEOTIDE SEQUENCE [LARGE SCALE GENOMIC DNA]</scope>
    <source>
        <strain evidence="14">JCM 15040</strain>
    </source>
</reference>
<dbReference type="GeneID" id="301048190"/>
<dbReference type="InterPro" id="IPR015864">
    <property type="entry name" value="FAD_synthase"/>
</dbReference>
<keyword evidence="5" id="KW-0288">FMN</keyword>
<dbReference type="GO" id="GO:0008531">
    <property type="term" value="F:riboflavin kinase activity"/>
    <property type="evidence" value="ECO:0007669"/>
    <property type="project" value="TreeGrafter"/>
</dbReference>
<dbReference type="PANTHER" id="PTHR22749">
    <property type="entry name" value="RIBOFLAVIN KINASE/FMN ADENYLYLTRANSFERASE"/>
    <property type="match status" value="1"/>
</dbReference>
<dbReference type="CDD" id="cd02064">
    <property type="entry name" value="FAD_synthetase_N"/>
    <property type="match status" value="1"/>
</dbReference>
<dbReference type="EC" id="2.7.7.2" evidence="3"/>
<keyword evidence="14" id="KW-1185">Reference proteome</keyword>
<evidence type="ECO:0000256" key="5">
    <source>
        <dbReference type="ARBA" id="ARBA00022643"/>
    </source>
</evidence>